<dbReference type="GO" id="GO:0009089">
    <property type="term" value="P:lysine biosynthetic process via diaminopimelate"/>
    <property type="evidence" value="ECO:0007669"/>
    <property type="project" value="UniProtKB-UniRule"/>
</dbReference>
<dbReference type="GO" id="GO:0000287">
    <property type="term" value="F:magnesium ion binding"/>
    <property type="evidence" value="ECO:0007669"/>
    <property type="project" value="UniProtKB-UniRule"/>
</dbReference>
<dbReference type="InterPro" id="IPR019875">
    <property type="entry name" value="DapD_actinobacteria"/>
</dbReference>
<keyword evidence="4 9" id="KW-0479">Metal-binding</keyword>
<gene>
    <name evidence="9 11" type="primary">dapD</name>
    <name evidence="11" type="ORF">FOE78_19720</name>
</gene>
<feature type="binding site" evidence="9">
    <location>
        <position position="271"/>
    </location>
    <ligand>
        <name>succinyl-CoA</name>
        <dbReference type="ChEBI" id="CHEBI:57292"/>
    </ligand>
</feature>
<keyword evidence="2 9" id="KW-0028">Amino-acid biosynthesis</keyword>
<feature type="binding site" evidence="9">
    <location>
        <position position="225"/>
    </location>
    <ligand>
        <name>succinyl-CoA</name>
        <dbReference type="ChEBI" id="CHEBI:57292"/>
    </ligand>
</feature>
<feature type="binding site" evidence="9">
    <location>
        <position position="207"/>
    </location>
    <ligand>
        <name>succinyl-CoA</name>
        <dbReference type="ChEBI" id="CHEBI:57292"/>
    </ligand>
</feature>
<feature type="binding site" evidence="9">
    <location>
        <begin position="263"/>
        <end position="264"/>
    </location>
    <ligand>
        <name>succinyl-CoA</name>
        <dbReference type="ChEBI" id="CHEBI:57292"/>
    </ligand>
</feature>
<dbReference type="Pfam" id="PF14602">
    <property type="entry name" value="Hexapep_2"/>
    <property type="match status" value="1"/>
</dbReference>
<dbReference type="InterPro" id="IPR001451">
    <property type="entry name" value="Hexapep"/>
</dbReference>
<feature type="domain" description="2,3,4,5-tetrahydropyridine-2,6-dicarboxylate N-succinyltransferase middle" evidence="10">
    <location>
        <begin position="116"/>
        <end position="156"/>
    </location>
</feature>
<evidence type="ECO:0000256" key="7">
    <source>
        <dbReference type="ARBA" id="ARBA00023154"/>
    </source>
</evidence>
<dbReference type="Gene3D" id="3.30.70.2010">
    <property type="match status" value="1"/>
</dbReference>
<dbReference type="OrthoDB" id="9782799at2"/>
<dbReference type="KEGG" id="mik:FOE78_19720"/>
<dbReference type="EC" id="2.3.1.117" evidence="9"/>
<evidence type="ECO:0000256" key="2">
    <source>
        <dbReference type="ARBA" id="ARBA00022605"/>
    </source>
</evidence>
<dbReference type="NCBIfam" id="TIGR03535">
    <property type="entry name" value="DapD_actino"/>
    <property type="match status" value="1"/>
</dbReference>
<evidence type="ECO:0000256" key="4">
    <source>
        <dbReference type="ARBA" id="ARBA00022723"/>
    </source>
</evidence>
<feature type="active site" description="Acyl-anhydride intermediate" evidence="9">
    <location>
        <position position="205"/>
    </location>
</feature>
<evidence type="ECO:0000256" key="9">
    <source>
        <dbReference type="HAMAP-Rule" id="MF_02122"/>
    </source>
</evidence>
<dbReference type="Pfam" id="PF14789">
    <property type="entry name" value="THDPS_M"/>
    <property type="match status" value="1"/>
</dbReference>
<keyword evidence="7 9" id="KW-0457">Lysine biosynthesis</keyword>
<comment type="pathway">
    <text evidence="9">Amino-acid biosynthesis; L-lysine biosynthesis via DAP pathway; LL-2,6-diaminopimelate from (S)-tetrahydrodipicolinate (succinylase route): step 1/3.</text>
</comment>
<dbReference type="InterPro" id="IPR011004">
    <property type="entry name" value="Trimer_LpxA-like_sf"/>
</dbReference>
<dbReference type="InterPro" id="IPR026586">
    <property type="entry name" value="Type2_DapD"/>
</dbReference>
<dbReference type="Gene3D" id="3.30.60.70">
    <property type="entry name" value="Trimeric LpxA-like enzymes"/>
    <property type="match status" value="1"/>
</dbReference>
<accession>A0A516Q333</accession>
<evidence type="ECO:0000256" key="6">
    <source>
        <dbReference type="ARBA" id="ARBA00022915"/>
    </source>
</evidence>
<evidence type="ECO:0000256" key="3">
    <source>
        <dbReference type="ARBA" id="ARBA00022679"/>
    </source>
</evidence>
<keyword evidence="8 9" id="KW-0012">Acyltransferase</keyword>
<dbReference type="RefSeq" id="WP_143987791.1">
    <property type="nucleotide sequence ID" value="NZ_CP041692.1"/>
</dbReference>
<keyword evidence="1 9" id="KW-0963">Cytoplasm</keyword>
<dbReference type="Gene3D" id="2.160.10.10">
    <property type="entry name" value="Hexapeptide repeat proteins"/>
    <property type="match status" value="1"/>
</dbReference>
<dbReference type="EMBL" id="CP041692">
    <property type="protein sequence ID" value="QDP97837.1"/>
    <property type="molecule type" value="Genomic_DNA"/>
</dbReference>
<sequence length="323" mass="33930">MPDTDPTISADTYARPAWGWGLATVHASGQVLDTYYPQPSLGLPDSAGAPEELAITAAGASSSDPVRQVHTDLVRTVIDLDRAPHSASDVYLRLHLLSYRLVRPREVNLDGWAGLLNTVVWTSAGPCAVEGFEQIRTRFRADRKELTVLAVDKFPRMLDYVTPTGVRIGDASRVRLGAHLAPGTVVMHEGFVNFNAGSLGPAMIEGRVSQGVIVGKDSDVGGGASIMGTMSGGGTHMVTVGERCLIGANAGIGISLGDDSVVEAGLYVTEGTKVTLPDGQIVKAAELSGSPNLLFIRNSVTGTVEVRGRAGRTVELNASLHAH</sequence>
<dbReference type="InterPro" id="IPR032784">
    <property type="entry name" value="THDPS_M"/>
</dbReference>
<evidence type="ECO:0000256" key="1">
    <source>
        <dbReference type="ARBA" id="ARBA00022490"/>
    </source>
</evidence>
<feature type="binding site" evidence="9">
    <location>
        <position position="222"/>
    </location>
    <ligand>
        <name>succinyl-CoA</name>
        <dbReference type="ChEBI" id="CHEBI:57292"/>
    </ligand>
</feature>
<keyword evidence="5 9" id="KW-0460">Magnesium</keyword>
<dbReference type="UniPathway" id="UPA00034">
    <property type="reaction ID" value="UER00019"/>
</dbReference>
<proteinExistence type="inferred from homology"/>
<organism evidence="11 12">
    <name type="scientific">Microlunatus elymi</name>
    <dbReference type="NCBI Taxonomy" id="2596828"/>
    <lineage>
        <taxon>Bacteria</taxon>
        <taxon>Bacillati</taxon>
        <taxon>Actinomycetota</taxon>
        <taxon>Actinomycetes</taxon>
        <taxon>Propionibacteriales</taxon>
        <taxon>Propionibacteriaceae</taxon>
        <taxon>Microlunatus</taxon>
    </lineage>
</organism>
<dbReference type="AlphaFoldDB" id="A0A516Q333"/>
<dbReference type="Proteomes" id="UP000319263">
    <property type="component" value="Chromosome"/>
</dbReference>
<keyword evidence="6 9" id="KW-0220">Diaminopimelate biosynthesis</keyword>
<evidence type="ECO:0000256" key="8">
    <source>
        <dbReference type="ARBA" id="ARBA00023315"/>
    </source>
</evidence>
<comment type="subunit">
    <text evidence="9">Homotrimer.</text>
</comment>
<evidence type="ECO:0000313" key="12">
    <source>
        <dbReference type="Proteomes" id="UP000319263"/>
    </source>
</evidence>
<dbReference type="GO" id="GO:0019877">
    <property type="term" value="P:diaminopimelate biosynthetic process"/>
    <property type="evidence" value="ECO:0007669"/>
    <property type="project" value="UniProtKB-UniRule"/>
</dbReference>
<dbReference type="CDD" id="cd04649">
    <property type="entry name" value="LbH_THP_succinylT_putative"/>
    <property type="match status" value="1"/>
</dbReference>
<name>A0A516Q333_9ACTN</name>
<dbReference type="GO" id="GO:0008666">
    <property type="term" value="F:2,3,4,5-tetrahydropyridine-2,6-dicarboxylate N-succinyltransferase activity"/>
    <property type="evidence" value="ECO:0007669"/>
    <property type="project" value="UniProtKB-UniRule"/>
</dbReference>
<feature type="binding site" evidence="9">
    <location>
        <position position="283"/>
    </location>
    <ligand>
        <name>succinyl-CoA</name>
        <dbReference type="ChEBI" id="CHEBI:57292"/>
    </ligand>
</feature>
<feature type="binding site" evidence="9">
    <location>
        <position position="189"/>
    </location>
    <ligand>
        <name>Mg(2+)</name>
        <dbReference type="ChEBI" id="CHEBI:18420"/>
        <label>2</label>
        <note>ligand shared between trimeric partners</note>
    </ligand>
</feature>
<feature type="binding site" evidence="9">
    <location>
        <position position="248"/>
    </location>
    <ligand>
        <name>succinyl-CoA</name>
        <dbReference type="ChEBI" id="CHEBI:57292"/>
    </ligand>
</feature>
<keyword evidence="12" id="KW-1185">Reference proteome</keyword>
<protein>
    <recommendedName>
        <fullName evidence="9">2,3,4,5-tetrahydropyridine-2,6-dicarboxylate N-succinyltransferase</fullName>
        <ecNumber evidence="9">2.3.1.117</ecNumber>
    </recommendedName>
    <alternativeName>
        <fullName evidence="9">Tetrahydrodipicolinate N-succinyltransferase</fullName>
        <shortName evidence="9">THDP succinyltransferase</shortName>
        <shortName evidence="9">THP succinyltransferase</shortName>
    </alternativeName>
    <alternativeName>
        <fullName evidence="9">Tetrahydropicolinate succinylase</fullName>
    </alternativeName>
</protein>
<comment type="catalytic activity">
    <reaction evidence="9">
        <text>(S)-2,3,4,5-tetrahydrodipicolinate + succinyl-CoA + H2O = (S)-2-succinylamino-6-oxoheptanedioate + CoA</text>
        <dbReference type="Rhea" id="RHEA:17325"/>
        <dbReference type="ChEBI" id="CHEBI:15377"/>
        <dbReference type="ChEBI" id="CHEBI:15685"/>
        <dbReference type="ChEBI" id="CHEBI:16845"/>
        <dbReference type="ChEBI" id="CHEBI:57287"/>
        <dbReference type="ChEBI" id="CHEBI:57292"/>
        <dbReference type="EC" id="2.3.1.117"/>
    </reaction>
</comment>
<comment type="similarity">
    <text evidence="9">Belongs to the type 2 tetrahydrodipicolinate N-succinyltransferase family.</text>
</comment>
<dbReference type="SUPFAM" id="SSF51161">
    <property type="entry name" value="Trimeric LpxA-like enzymes"/>
    <property type="match status" value="1"/>
</dbReference>
<evidence type="ECO:0000313" key="11">
    <source>
        <dbReference type="EMBL" id="QDP97837.1"/>
    </source>
</evidence>
<dbReference type="GO" id="GO:0005737">
    <property type="term" value="C:cytoplasm"/>
    <property type="evidence" value="ECO:0007669"/>
    <property type="project" value="UniProtKB-SubCell"/>
</dbReference>
<comment type="function">
    <text evidence="9">Catalyzes the conversion of the cyclic tetrahydrodipicolinate (THDP) into the acyclic N-succinyl-L-2-amino-6-oxopimelate using succinyl-CoA.</text>
</comment>
<evidence type="ECO:0000259" key="10">
    <source>
        <dbReference type="Pfam" id="PF14789"/>
    </source>
</evidence>
<comment type="caution">
    <text evidence="9">Lacks conserved residue(s) required for the propagation of feature annotation.</text>
</comment>
<comment type="subcellular location">
    <subcellularLocation>
        <location evidence="9">Cytoplasm</location>
    </subcellularLocation>
</comment>
<dbReference type="InterPro" id="IPR038361">
    <property type="entry name" value="THDPS_M_sf"/>
</dbReference>
<reference evidence="11 12" key="1">
    <citation type="submission" date="2019-07" db="EMBL/GenBank/DDBJ databases">
        <title>Microlunatus dokdonensis sp. nov. isolated from the rhizospheric soil of the wild plant Elymus tsukushiensis.</title>
        <authorList>
            <person name="Ghim S.-Y."/>
            <person name="Hwang Y.-J."/>
            <person name="Son J.-S."/>
            <person name="Shin J.-H."/>
        </authorList>
    </citation>
    <scope>NUCLEOTIDE SEQUENCE [LARGE SCALE GENOMIC DNA]</scope>
    <source>
        <strain evidence="11 12">KUDC0627</strain>
    </source>
</reference>
<evidence type="ECO:0000256" key="5">
    <source>
        <dbReference type="ARBA" id="ARBA00022842"/>
    </source>
</evidence>
<keyword evidence="3 9" id="KW-0808">Transferase</keyword>
<dbReference type="HAMAP" id="MF_02122">
    <property type="entry name" value="DapD_type2"/>
    <property type="match status" value="1"/>
</dbReference>